<dbReference type="Gene3D" id="1.10.443.10">
    <property type="entry name" value="Intergrase catalytic core"/>
    <property type="match status" value="1"/>
</dbReference>
<dbReference type="GO" id="GO:0003677">
    <property type="term" value="F:DNA binding"/>
    <property type="evidence" value="ECO:0007669"/>
    <property type="project" value="UniProtKB-KW"/>
</dbReference>
<evidence type="ECO:0000313" key="5">
    <source>
        <dbReference type="Proteomes" id="UP000286598"/>
    </source>
</evidence>
<comment type="caution">
    <text evidence="4">The sequence shown here is derived from an EMBL/GenBank/DDBJ whole genome shotgun (WGS) entry which is preliminary data.</text>
</comment>
<dbReference type="EMBL" id="QRNO01000002">
    <property type="protein sequence ID" value="RHK53110.1"/>
    <property type="molecule type" value="Genomic_DNA"/>
</dbReference>
<evidence type="ECO:0000256" key="2">
    <source>
        <dbReference type="ARBA" id="ARBA00023172"/>
    </source>
</evidence>
<dbReference type="PANTHER" id="PTHR30349">
    <property type="entry name" value="PHAGE INTEGRASE-RELATED"/>
    <property type="match status" value="1"/>
</dbReference>
<evidence type="ECO:0000256" key="1">
    <source>
        <dbReference type="ARBA" id="ARBA00023125"/>
    </source>
</evidence>
<proteinExistence type="predicted"/>
<gene>
    <name evidence="4" type="ORF">DW060_00870</name>
</gene>
<dbReference type="PANTHER" id="PTHR30349:SF64">
    <property type="entry name" value="PROPHAGE INTEGRASE INTD-RELATED"/>
    <property type="match status" value="1"/>
</dbReference>
<dbReference type="SUPFAM" id="SSF56349">
    <property type="entry name" value="DNA breaking-rejoining enzymes"/>
    <property type="match status" value="1"/>
</dbReference>
<dbReference type="GO" id="GO:0006310">
    <property type="term" value="P:DNA recombination"/>
    <property type="evidence" value="ECO:0007669"/>
    <property type="project" value="UniProtKB-KW"/>
</dbReference>
<dbReference type="Gene3D" id="1.10.150.130">
    <property type="match status" value="1"/>
</dbReference>
<dbReference type="OrthoDB" id="5326076at2"/>
<keyword evidence="1" id="KW-0238">DNA-binding</keyword>
<reference evidence="4 5" key="1">
    <citation type="submission" date="2018-08" db="EMBL/GenBank/DDBJ databases">
        <title>A genome reference for cultivated species of the human gut microbiota.</title>
        <authorList>
            <person name="Zou Y."/>
            <person name="Xue W."/>
            <person name="Luo G."/>
        </authorList>
    </citation>
    <scope>NUCLEOTIDE SEQUENCE [LARGE SCALE GENOMIC DNA]</scope>
    <source>
        <strain evidence="4 5">AF42-9</strain>
    </source>
</reference>
<sequence length="425" mass="49266">MATFKAEVYAHQKKADGTYNIKIRVTHKQRKKYLATPWYVGKEDLTRSLKLKNQRYIDMVDDVIKRYRTICNNVGEGLDNMSVEQIVELITAKKEEEHFTLDIVAYTRAYIQKLFDMGRTGNAKAYQVAINSMVKFVGRESVDISEITVKFLNDWIRWIGEQPARKNCKKGGRAQSLYLAEVRAMYNRAKREFNDEEAGVIRIPFSPFAKVDIPKAPITRKRALTVEQMRELAKVPYTSILQTGCNRYNLAKDVFLLSFLLIGMNAVDLYNATDYENGRITYQRTKTRYRRADGAEISIRIEPEAQALFDKYKDPTGKRVFKFYKLYSSMNGFSVALNKGLKKIGNLLGIDDLEFYAARHTWATIATNDAEVDKYTVHTALNHVDENMRVTDIYIRKSWDNIDRANRKVQDLMKWDLSDVTEPKK</sequence>
<dbReference type="InterPro" id="IPR010998">
    <property type="entry name" value="Integrase_recombinase_N"/>
</dbReference>
<dbReference type="InterPro" id="IPR013762">
    <property type="entry name" value="Integrase-like_cat_sf"/>
</dbReference>
<dbReference type="AlphaFoldDB" id="A0A3R6G6V0"/>
<dbReference type="InterPro" id="IPR011010">
    <property type="entry name" value="DNA_brk_join_enz"/>
</dbReference>
<keyword evidence="5" id="KW-1185">Reference proteome</keyword>
<name>A0A3R6G6V0_9BACT</name>
<organism evidence="4 5">
    <name type="scientific">Leyella stercorea</name>
    <dbReference type="NCBI Taxonomy" id="363265"/>
    <lineage>
        <taxon>Bacteria</taxon>
        <taxon>Pseudomonadati</taxon>
        <taxon>Bacteroidota</taxon>
        <taxon>Bacteroidia</taxon>
        <taxon>Bacteroidales</taxon>
        <taxon>Prevotellaceae</taxon>
        <taxon>Leyella</taxon>
    </lineage>
</organism>
<dbReference type="Proteomes" id="UP000286598">
    <property type="component" value="Unassembled WGS sequence"/>
</dbReference>
<protein>
    <submittedName>
        <fullName evidence="4">Transposase</fullName>
    </submittedName>
</protein>
<dbReference type="InterPro" id="IPR025269">
    <property type="entry name" value="SAM-like_dom"/>
</dbReference>
<dbReference type="InterPro" id="IPR050090">
    <property type="entry name" value="Tyrosine_recombinase_XerCD"/>
</dbReference>
<evidence type="ECO:0000313" key="4">
    <source>
        <dbReference type="EMBL" id="RHK53110.1"/>
    </source>
</evidence>
<accession>A0A3R6G6V0</accession>
<dbReference type="GO" id="GO:0015074">
    <property type="term" value="P:DNA integration"/>
    <property type="evidence" value="ECO:0007669"/>
    <property type="project" value="InterPro"/>
</dbReference>
<evidence type="ECO:0000259" key="3">
    <source>
        <dbReference type="Pfam" id="PF13102"/>
    </source>
</evidence>
<dbReference type="Pfam" id="PF13102">
    <property type="entry name" value="Phage_int_SAM_5"/>
    <property type="match status" value="1"/>
</dbReference>
<keyword evidence="2" id="KW-0233">DNA recombination</keyword>
<feature type="domain" description="Phage integrase SAM-like" evidence="3">
    <location>
        <begin position="104"/>
        <end position="192"/>
    </location>
</feature>